<keyword evidence="6" id="KW-0597">Phosphoprotein</keyword>
<dbReference type="SUPFAM" id="SSF52540">
    <property type="entry name" value="P-loop containing nucleoside triphosphate hydrolases"/>
    <property type="match status" value="1"/>
</dbReference>
<sequence length="463" mass="51092">MSDSPSKSSPKQEGLSLLFADDEGSLQELMKLELPRMGHTVTVCPDGVTAVAAIEKNTYDAILVDQDMPGLTGVEVIARLKELSPSTEAVVITGKSSMESAVSALRCGAFDYLTKPCKLVDIEALLQRIAAKRDLTKKFHALQRRLERIEGSPQLIGQSRGMAHVNTLIDKVARTESTVLVLGETGTGKELVARAVHDRSPRAEKPFVAINCGALPETLIESELFGHTKGAFTGADEHRIGLFEVASGGTIFLDEIGELPKAMQAKLLRVLESREIRRVGENKTMKVDVRVVCATHRDLAEMVTGDEFREDLMYRINTFEINLPALRERLDDLPALAEHLLKRFRPSARPIEQQFTDEALEALRGHVWPGNVRELANVVEHATILCESGPITVDDLPQHFNRRQLSGNARSRGPMTLRELEMEAIHESLERNDGSKPKVAEELGISLKTLYNKLNSEATLKVA</sequence>
<dbReference type="PANTHER" id="PTHR32071:SF100">
    <property type="entry name" value="RESPONSE REGULATOR PROTEIN PILR"/>
    <property type="match status" value="1"/>
</dbReference>
<dbReference type="EMBL" id="SJPH01000001">
    <property type="protein sequence ID" value="TWT48340.1"/>
    <property type="molecule type" value="Genomic_DNA"/>
</dbReference>
<dbReference type="AlphaFoldDB" id="A0A5C5WCE1"/>
<dbReference type="SMART" id="SM00382">
    <property type="entry name" value="AAA"/>
    <property type="match status" value="1"/>
</dbReference>
<dbReference type="GO" id="GO:0043565">
    <property type="term" value="F:sequence-specific DNA binding"/>
    <property type="evidence" value="ECO:0007669"/>
    <property type="project" value="InterPro"/>
</dbReference>
<evidence type="ECO:0000256" key="5">
    <source>
        <dbReference type="ARBA" id="ARBA00023163"/>
    </source>
</evidence>
<dbReference type="Gene3D" id="3.40.50.300">
    <property type="entry name" value="P-loop containing nucleotide triphosphate hydrolases"/>
    <property type="match status" value="1"/>
</dbReference>
<keyword evidence="3" id="KW-0805">Transcription regulation</keyword>
<dbReference type="PANTHER" id="PTHR32071">
    <property type="entry name" value="TRANSCRIPTIONAL REGULATORY PROTEIN"/>
    <property type="match status" value="1"/>
</dbReference>
<dbReference type="InterPro" id="IPR002197">
    <property type="entry name" value="HTH_Fis"/>
</dbReference>
<evidence type="ECO:0000256" key="1">
    <source>
        <dbReference type="ARBA" id="ARBA00022741"/>
    </source>
</evidence>
<dbReference type="FunFam" id="3.40.50.300:FF:000006">
    <property type="entry name" value="DNA-binding transcriptional regulator NtrC"/>
    <property type="match status" value="1"/>
</dbReference>
<dbReference type="PROSITE" id="PS00675">
    <property type="entry name" value="SIGMA54_INTERACT_1"/>
    <property type="match status" value="1"/>
</dbReference>
<dbReference type="InterPro" id="IPR001789">
    <property type="entry name" value="Sig_transdc_resp-reg_receiver"/>
</dbReference>
<dbReference type="SUPFAM" id="SSF46689">
    <property type="entry name" value="Homeodomain-like"/>
    <property type="match status" value="1"/>
</dbReference>
<dbReference type="Pfam" id="PF25601">
    <property type="entry name" value="AAA_lid_14"/>
    <property type="match status" value="1"/>
</dbReference>
<dbReference type="GO" id="GO:0005524">
    <property type="term" value="F:ATP binding"/>
    <property type="evidence" value="ECO:0007669"/>
    <property type="project" value="UniProtKB-KW"/>
</dbReference>
<dbReference type="InterPro" id="IPR003593">
    <property type="entry name" value="AAA+_ATPase"/>
</dbReference>
<dbReference type="CDD" id="cd00156">
    <property type="entry name" value="REC"/>
    <property type="match status" value="1"/>
</dbReference>
<dbReference type="Pfam" id="PF02954">
    <property type="entry name" value="HTH_8"/>
    <property type="match status" value="1"/>
</dbReference>
<comment type="caution">
    <text evidence="9">The sequence shown here is derived from an EMBL/GenBank/DDBJ whole genome shotgun (WGS) entry which is preliminary data.</text>
</comment>
<keyword evidence="4" id="KW-0238">DNA-binding</keyword>
<dbReference type="InterPro" id="IPR058031">
    <property type="entry name" value="AAA_lid_NorR"/>
</dbReference>
<keyword evidence="10" id="KW-1185">Reference proteome</keyword>
<dbReference type="Gene3D" id="3.40.50.2300">
    <property type="match status" value="1"/>
</dbReference>
<dbReference type="InterPro" id="IPR025944">
    <property type="entry name" value="Sigma_54_int_dom_CS"/>
</dbReference>
<evidence type="ECO:0000256" key="6">
    <source>
        <dbReference type="PROSITE-ProRule" id="PRU00169"/>
    </source>
</evidence>
<dbReference type="PROSITE" id="PS50045">
    <property type="entry name" value="SIGMA54_INTERACT_4"/>
    <property type="match status" value="1"/>
</dbReference>
<evidence type="ECO:0000313" key="10">
    <source>
        <dbReference type="Proteomes" id="UP000318995"/>
    </source>
</evidence>
<dbReference type="GO" id="GO:0006355">
    <property type="term" value="P:regulation of DNA-templated transcription"/>
    <property type="evidence" value="ECO:0007669"/>
    <property type="project" value="InterPro"/>
</dbReference>
<evidence type="ECO:0000256" key="4">
    <source>
        <dbReference type="ARBA" id="ARBA00023125"/>
    </source>
</evidence>
<gene>
    <name evidence="9" type="primary">zraR_2</name>
    <name evidence="9" type="ORF">Pla111_01030</name>
</gene>
<dbReference type="Pfam" id="PF00158">
    <property type="entry name" value="Sigma54_activat"/>
    <property type="match status" value="1"/>
</dbReference>
<protein>
    <submittedName>
        <fullName evidence="9">Transcriptional regulatory protein ZraR</fullName>
    </submittedName>
</protein>
<feature type="domain" description="Response regulatory" evidence="8">
    <location>
        <begin position="16"/>
        <end position="130"/>
    </location>
</feature>
<dbReference type="PROSITE" id="PS00688">
    <property type="entry name" value="SIGMA54_INTERACT_3"/>
    <property type="match status" value="1"/>
</dbReference>
<dbReference type="Proteomes" id="UP000318995">
    <property type="component" value="Unassembled WGS sequence"/>
</dbReference>
<keyword evidence="1" id="KW-0547">Nucleotide-binding</keyword>
<evidence type="ECO:0000259" key="8">
    <source>
        <dbReference type="PROSITE" id="PS50110"/>
    </source>
</evidence>
<dbReference type="InterPro" id="IPR009057">
    <property type="entry name" value="Homeodomain-like_sf"/>
</dbReference>
<keyword evidence="2" id="KW-0067">ATP-binding</keyword>
<evidence type="ECO:0000256" key="3">
    <source>
        <dbReference type="ARBA" id="ARBA00023015"/>
    </source>
</evidence>
<dbReference type="InterPro" id="IPR011006">
    <property type="entry name" value="CheY-like_superfamily"/>
</dbReference>
<organism evidence="9 10">
    <name type="scientific">Botrimarina hoheduenensis</name>
    <dbReference type="NCBI Taxonomy" id="2528000"/>
    <lineage>
        <taxon>Bacteria</taxon>
        <taxon>Pseudomonadati</taxon>
        <taxon>Planctomycetota</taxon>
        <taxon>Planctomycetia</taxon>
        <taxon>Pirellulales</taxon>
        <taxon>Lacipirellulaceae</taxon>
        <taxon>Botrimarina</taxon>
    </lineage>
</organism>
<evidence type="ECO:0000259" key="7">
    <source>
        <dbReference type="PROSITE" id="PS50045"/>
    </source>
</evidence>
<dbReference type="CDD" id="cd00009">
    <property type="entry name" value="AAA"/>
    <property type="match status" value="1"/>
</dbReference>
<dbReference type="InterPro" id="IPR025943">
    <property type="entry name" value="Sigma_54_int_dom_ATP-bd_2"/>
</dbReference>
<evidence type="ECO:0000256" key="2">
    <source>
        <dbReference type="ARBA" id="ARBA00022840"/>
    </source>
</evidence>
<keyword evidence="5" id="KW-0804">Transcription</keyword>
<dbReference type="Pfam" id="PF00072">
    <property type="entry name" value="Response_reg"/>
    <property type="match status" value="1"/>
</dbReference>
<dbReference type="Gene3D" id="1.10.10.60">
    <property type="entry name" value="Homeodomain-like"/>
    <property type="match status" value="1"/>
</dbReference>
<name>A0A5C5WCE1_9BACT</name>
<reference evidence="9 10" key="1">
    <citation type="submission" date="2019-02" db="EMBL/GenBank/DDBJ databases">
        <title>Deep-cultivation of Planctomycetes and their phenomic and genomic characterization uncovers novel biology.</title>
        <authorList>
            <person name="Wiegand S."/>
            <person name="Jogler M."/>
            <person name="Boedeker C."/>
            <person name="Pinto D."/>
            <person name="Vollmers J."/>
            <person name="Rivas-Marin E."/>
            <person name="Kohn T."/>
            <person name="Peeters S.H."/>
            <person name="Heuer A."/>
            <person name="Rast P."/>
            <person name="Oberbeckmann S."/>
            <person name="Bunk B."/>
            <person name="Jeske O."/>
            <person name="Meyerdierks A."/>
            <person name="Storesund J.E."/>
            <person name="Kallscheuer N."/>
            <person name="Luecker S."/>
            <person name="Lage O.M."/>
            <person name="Pohl T."/>
            <person name="Merkel B.J."/>
            <person name="Hornburger P."/>
            <person name="Mueller R.-W."/>
            <person name="Bruemmer F."/>
            <person name="Labrenz M."/>
            <person name="Spormann A.M."/>
            <person name="Op Den Camp H."/>
            <person name="Overmann J."/>
            <person name="Amann R."/>
            <person name="Jetten M.S.M."/>
            <person name="Mascher T."/>
            <person name="Medema M.H."/>
            <person name="Devos D.P."/>
            <person name="Kaster A.-K."/>
            <person name="Ovreas L."/>
            <person name="Rohde M."/>
            <person name="Galperin M.Y."/>
            <person name="Jogler C."/>
        </authorList>
    </citation>
    <scope>NUCLEOTIDE SEQUENCE [LARGE SCALE GENOMIC DNA]</scope>
    <source>
        <strain evidence="9 10">Pla111</strain>
    </source>
</reference>
<dbReference type="InterPro" id="IPR002078">
    <property type="entry name" value="Sigma_54_int"/>
</dbReference>
<dbReference type="GO" id="GO:0000160">
    <property type="term" value="P:phosphorelay signal transduction system"/>
    <property type="evidence" value="ECO:0007669"/>
    <property type="project" value="InterPro"/>
</dbReference>
<accession>A0A5C5WCE1</accession>
<evidence type="ECO:0000313" key="9">
    <source>
        <dbReference type="EMBL" id="TWT48340.1"/>
    </source>
</evidence>
<dbReference type="InterPro" id="IPR027417">
    <property type="entry name" value="P-loop_NTPase"/>
</dbReference>
<dbReference type="SMART" id="SM00448">
    <property type="entry name" value="REC"/>
    <property type="match status" value="1"/>
</dbReference>
<feature type="modified residue" description="4-aspartylphosphate" evidence="6">
    <location>
        <position position="65"/>
    </location>
</feature>
<dbReference type="PROSITE" id="PS50110">
    <property type="entry name" value="RESPONSE_REGULATORY"/>
    <property type="match status" value="1"/>
</dbReference>
<dbReference type="InterPro" id="IPR025662">
    <property type="entry name" value="Sigma_54_int_dom_ATP-bd_1"/>
</dbReference>
<dbReference type="Gene3D" id="1.10.8.60">
    <property type="match status" value="1"/>
</dbReference>
<feature type="domain" description="Sigma-54 factor interaction" evidence="7">
    <location>
        <begin position="155"/>
        <end position="384"/>
    </location>
</feature>
<proteinExistence type="predicted"/>
<dbReference type="PROSITE" id="PS00676">
    <property type="entry name" value="SIGMA54_INTERACT_2"/>
    <property type="match status" value="1"/>
</dbReference>
<dbReference type="SUPFAM" id="SSF52172">
    <property type="entry name" value="CheY-like"/>
    <property type="match status" value="1"/>
</dbReference>